<evidence type="ECO:0000256" key="1">
    <source>
        <dbReference type="SAM" id="MobiDB-lite"/>
    </source>
</evidence>
<protein>
    <submittedName>
        <fullName evidence="2">Uncharacterized protein</fullName>
    </submittedName>
</protein>
<accession>A0ACT5</accession>
<sequence length="43" mass="4543">MSRRPTEVTVVPSDSARRRRGGDGGAVGHPSRGPRRADGDLAE</sequence>
<reference evidence="2" key="1">
    <citation type="journal article" date="2006" name="Microbiology (Mosc.)">
        <title>Multiple biosynthetic and uptake systems mediate siderophore-dependent iron acquisition in Streptomyces coelicolor A3(2) and Streptomyces ambofaciens ATCC 23877.</title>
        <authorList>
            <person name="Barona-Gomez F."/>
            <person name="Lautru S."/>
            <person name="Francou F.X."/>
            <person name="Leblond P."/>
            <person name="Pernodet J.L."/>
            <person name="Challis G.L."/>
        </authorList>
    </citation>
    <scope>NUCLEOTIDE SEQUENCE</scope>
    <source>
        <strain evidence="2">ATCC 23877</strain>
    </source>
</reference>
<proteinExistence type="predicted"/>
<feature type="region of interest" description="Disordered" evidence="1">
    <location>
        <begin position="1"/>
        <end position="43"/>
    </location>
</feature>
<gene>
    <name evidence="2" type="ORF">SAMR0580</name>
</gene>
<evidence type="ECO:0000313" key="2">
    <source>
        <dbReference type="EMBL" id="CAJ88290.1"/>
    </source>
</evidence>
<organism evidence="2">
    <name type="scientific">Streptomyces ambofaciens (strain ATCC 23877 / 3486 / DSM 40053 / JCM 4204 / NBRC 12836 / NRRL B-2516)</name>
    <dbReference type="NCBI Taxonomy" id="278992"/>
    <lineage>
        <taxon>Bacteria</taxon>
        <taxon>Bacillati</taxon>
        <taxon>Actinomycetota</taxon>
        <taxon>Actinomycetes</taxon>
        <taxon>Kitasatosporales</taxon>
        <taxon>Streptomycetaceae</taxon>
        <taxon>Streptomyces</taxon>
    </lineage>
</organism>
<name>A0ACT5_STRA7</name>
<dbReference type="AlphaFoldDB" id="A0ACT5"/>
<reference evidence="2" key="2">
    <citation type="journal article" date="2006" name="Mol. Biol. Evol.">
        <title>Evolution of the terminal regions of the Streptomyces linear chromosome.</title>
        <authorList>
            <person name="Choulet F."/>
            <person name="Aigle B."/>
            <person name="Gallois A."/>
            <person name="Mangenot S."/>
            <person name="Gerbaud C."/>
            <person name="Truong C."/>
            <person name="Francou F.X."/>
            <person name="Fourrier C."/>
            <person name="Guerineau M."/>
            <person name="Decaris B."/>
            <person name="Barbe V."/>
            <person name="Pernodet J.L."/>
            <person name="Leblond P."/>
        </authorList>
    </citation>
    <scope>NUCLEOTIDE SEQUENCE</scope>
    <source>
        <strain evidence="2">ATCC 23877</strain>
    </source>
</reference>
<dbReference type="EMBL" id="AM238664">
    <property type="protein sequence ID" value="CAJ88290.1"/>
    <property type="molecule type" value="Genomic_DNA"/>
</dbReference>